<dbReference type="Gene3D" id="2.60.120.920">
    <property type="match status" value="1"/>
</dbReference>
<dbReference type="OrthoDB" id="258495at2759"/>
<evidence type="ECO:0000256" key="1">
    <source>
        <dbReference type="SAM" id="Coils"/>
    </source>
</evidence>
<accession>A0A6V7WNV1</accession>
<proteinExistence type="predicted"/>
<evidence type="ECO:0000313" key="2">
    <source>
        <dbReference type="EMBL" id="CAD2188680.1"/>
    </source>
</evidence>
<gene>
    <name evidence="2" type="ORF">MENT_LOCUS41346</name>
</gene>
<protein>
    <submittedName>
        <fullName evidence="2">Uncharacterized protein</fullName>
    </submittedName>
</protein>
<dbReference type="Proteomes" id="UP000580250">
    <property type="component" value="Unassembled WGS sequence"/>
</dbReference>
<sequence>MGGLCAAINEKIYFFKFKNEMTEKELSSNSDWLLVENEKDDLEILQINFEKLEKNLVEEKEKAVKLEKKSVFLENELKEMNKKIEKINFDNESKFKEIEQNFQKLIEENKKEPEKTTVKAEPQQTQELFTPVSKPQQIITLGDLSFKQDPNDPQKWIITNDGVGSSNIKTHQKTMQVAVNFVGIRNKWKEIEYSKCCDNKCINTNKPVGNCVTGNGFVNIIDDENIEYINCLEGKDGKNVSAYVYAEKTFKKPQNCFKNSLLYYFEIKCKFEGELNNDGKYMSIGLKNSSTNKSIRFSAKYERVFNEKNESFKLDNTSWNSNDIFGCGLVCPPANKLDEYPYVFFIKNGKQIGKAVLLKENFKSYKPYVRLESCSIEANFGNDLDSKPFNYDISKHEIHKEFY</sequence>
<keyword evidence="1" id="KW-0175">Coiled coil</keyword>
<comment type="caution">
    <text evidence="2">The sequence shown here is derived from an EMBL/GenBank/DDBJ whole genome shotgun (WGS) entry which is preliminary data.</text>
</comment>
<reference evidence="2 3" key="1">
    <citation type="submission" date="2020-08" db="EMBL/GenBank/DDBJ databases">
        <authorList>
            <person name="Koutsovoulos G."/>
            <person name="Danchin GJ E."/>
        </authorList>
    </citation>
    <scope>NUCLEOTIDE SEQUENCE [LARGE SCALE GENOMIC DNA]</scope>
</reference>
<dbReference type="InterPro" id="IPR043136">
    <property type="entry name" value="B30.2/SPRY_sf"/>
</dbReference>
<feature type="coiled-coil region" evidence="1">
    <location>
        <begin position="35"/>
        <end position="90"/>
    </location>
</feature>
<organism evidence="2 3">
    <name type="scientific">Meloidogyne enterolobii</name>
    <name type="common">Root-knot nematode worm</name>
    <name type="synonym">Meloidogyne mayaguensis</name>
    <dbReference type="NCBI Taxonomy" id="390850"/>
    <lineage>
        <taxon>Eukaryota</taxon>
        <taxon>Metazoa</taxon>
        <taxon>Ecdysozoa</taxon>
        <taxon>Nematoda</taxon>
        <taxon>Chromadorea</taxon>
        <taxon>Rhabditida</taxon>
        <taxon>Tylenchina</taxon>
        <taxon>Tylenchomorpha</taxon>
        <taxon>Tylenchoidea</taxon>
        <taxon>Meloidogynidae</taxon>
        <taxon>Meloidogyninae</taxon>
        <taxon>Meloidogyne</taxon>
    </lineage>
</organism>
<name>A0A6V7WNV1_MELEN</name>
<evidence type="ECO:0000313" key="3">
    <source>
        <dbReference type="Proteomes" id="UP000580250"/>
    </source>
</evidence>
<dbReference type="EMBL" id="CAJEWN010000707">
    <property type="protein sequence ID" value="CAD2188680.1"/>
    <property type="molecule type" value="Genomic_DNA"/>
</dbReference>
<dbReference type="AlphaFoldDB" id="A0A6V7WNV1"/>